<organism evidence="1 2">
    <name type="scientific">Ferrimonas marina</name>
    <dbReference type="NCBI Taxonomy" id="299255"/>
    <lineage>
        <taxon>Bacteria</taxon>
        <taxon>Pseudomonadati</taxon>
        <taxon>Pseudomonadota</taxon>
        <taxon>Gammaproteobacteria</taxon>
        <taxon>Alteromonadales</taxon>
        <taxon>Ferrimonadaceae</taxon>
        <taxon>Ferrimonas</taxon>
    </lineage>
</organism>
<gene>
    <name evidence="1" type="ORF">SAMN02745129_3450</name>
</gene>
<name>A0A1M5XDC6_9GAMM</name>
<sequence>MIIQTMTFQLLEPGRPEGVFVVDPAGVLEVDLSPSGKLYVGEFAQLSFVGEGVGTRLSCSRYEGWQLMLRDKDALALKALIHDVSDDLEDLMRDL</sequence>
<evidence type="ECO:0000313" key="1">
    <source>
        <dbReference type="EMBL" id="SHH97769.1"/>
    </source>
</evidence>
<dbReference type="EMBL" id="FQXG01000005">
    <property type="protein sequence ID" value="SHH97769.1"/>
    <property type="molecule type" value="Genomic_DNA"/>
</dbReference>
<accession>A0A1M5XDC6</accession>
<protein>
    <submittedName>
        <fullName evidence="1">Uncharacterized protein</fullName>
    </submittedName>
</protein>
<dbReference type="AlphaFoldDB" id="A0A1M5XDC6"/>
<evidence type="ECO:0000313" key="2">
    <source>
        <dbReference type="Proteomes" id="UP000184268"/>
    </source>
</evidence>
<dbReference type="OrthoDB" id="5887304at2"/>
<dbReference type="STRING" id="299255.SAMN02745129_3450"/>
<keyword evidence="2" id="KW-1185">Reference proteome</keyword>
<dbReference type="RefSeq" id="WP_067661696.1">
    <property type="nucleotide sequence ID" value="NZ_FQXG01000005.1"/>
</dbReference>
<reference evidence="1 2" key="1">
    <citation type="submission" date="2016-11" db="EMBL/GenBank/DDBJ databases">
        <authorList>
            <person name="Jaros S."/>
            <person name="Januszkiewicz K."/>
            <person name="Wedrychowicz H."/>
        </authorList>
    </citation>
    <scope>NUCLEOTIDE SEQUENCE [LARGE SCALE GENOMIC DNA]</scope>
    <source>
        <strain evidence="1 2">DSM 16917</strain>
    </source>
</reference>
<proteinExistence type="predicted"/>
<dbReference type="Proteomes" id="UP000184268">
    <property type="component" value="Unassembled WGS sequence"/>
</dbReference>